<dbReference type="VEuPathDB" id="TriTrypDB:LdCL_060011200"/>
<evidence type="ECO:0000313" key="2">
    <source>
        <dbReference type="EMBL" id="AYU76091.1"/>
    </source>
</evidence>
<feature type="compositionally biased region" description="Gly residues" evidence="1">
    <location>
        <begin position="1461"/>
        <end position="1472"/>
    </location>
</feature>
<feature type="compositionally biased region" description="Low complexity" evidence="1">
    <location>
        <begin position="1366"/>
        <end position="1383"/>
    </location>
</feature>
<feature type="compositionally biased region" description="Basic and acidic residues" evidence="1">
    <location>
        <begin position="1210"/>
        <end position="1223"/>
    </location>
</feature>
<proteinExistence type="predicted"/>
<feature type="compositionally biased region" description="Low complexity" evidence="1">
    <location>
        <begin position="466"/>
        <end position="483"/>
    </location>
</feature>
<feature type="region of interest" description="Disordered" evidence="1">
    <location>
        <begin position="688"/>
        <end position="715"/>
    </location>
</feature>
<feature type="region of interest" description="Disordered" evidence="1">
    <location>
        <begin position="907"/>
        <end position="949"/>
    </location>
</feature>
<feature type="compositionally biased region" description="Low complexity" evidence="1">
    <location>
        <begin position="1083"/>
        <end position="1093"/>
    </location>
</feature>
<organism evidence="2 3">
    <name type="scientific">Leishmania donovani</name>
    <dbReference type="NCBI Taxonomy" id="5661"/>
    <lineage>
        <taxon>Eukaryota</taxon>
        <taxon>Discoba</taxon>
        <taxon>Euglenozoa</taxon>
        <taxon>Kinetoplastea</taxon>
        <taxon>Metakinetoplastina</taxon>
        <taxon>Trypanosomatida</taxon>
        <taxon>Trypanosomatidae</taxon>
        <taxon>Leishmaniinae</taxon>
        <taxon>Leishmania</taxon>
    </lineage>
</organism>
<feature type="region of interest" description="Disordered" evidence="1">
    <location>
        <begin position="251"/>
        <end position="274"/>
    </location>
</feature>
<feature type="region of interest" description="Disordered" evidence="1">
    <location>
        <begin position="463"/>
        <end position="484"/>
    </location>
</feature>
<feature type="region of interest" description="Disordered" evidence="1">
    <location>
        <begin position="1135"/>
        <end position="1240"/>
    </location>
</feature>
<feature type="region of interest" description="Disordered" evidence="1">
    <location>
        <begin position="172"/>
        <end position="202"/>
    </location>
</feature>
<feature type="compositionally biased region" description="Basic and acidic residues" evidence="1">
    <location>
        <begin position="601"/>
        <end position="623"/>
    </location>
</feature>
<keyword evidence="3" id="KW-1185">Reference proteome</keyword>
<sequence>MDIRRILRIPDSRGCAPAAHGDALKSYPDSYVMCEYLSCSSGMGHSSRDDQAAVVSKLHVLASKYAQFQRSIEGCVFAMSSGIAASLWGSAPAARQASSRSPSEGLAPFSAADNGRAAAASRMGAIATSVSTGSTSQVPDLESCWMSTSPLPPTAVLAALYGMTPLHRISWSGSDGGGPDAGAGENVGTVPTVDASNLGETDSSTSSFELQWSLCRCATDAMAAQGRYQVTFRDAFAMTTVVAHMAAASADGGSSWQGSTSLLPPPSSSSSTSSYSLAQQLRRASALLGVDSEGPLPEASAAAAPSTSLLDWPEEFLWNLLVSLLSSLALVHSAGLHLFGQLTAADVLCVACAPTLPRQLEQTWADVAAATAAAASKEDARRAVSGTVSSSNIDDDRVPMHKEEDAIFRRFCSTAVPSVLLPQATVTAATPCHHVFFVLHPSPELLQQQGDGRAHVPRQSVPRLSAAQEAEQATPAQQAQHQASDLASVGRLMSLLMELRARGRQSRSGHAEPAAAAPSSELAFLVGRLCECGGASAGPAAPTQSPTALQLLQLQALRLRTESWYYRRLAEEACDRLLLARRRLENTDATLPQPSSATLPHARDTDTKGQSREAQLADREAQLADREAQLAERESKLNVLLGLYELTHEHLDALKLPQLPPAQGGTKLVTLSSALPSDAAAAAAVDASATSTARNGSTRGADSVEAEQRMASQVPQGDSLDRLLIQTLLQQQHQLAGSAGALLAGVPAASGATPAGVRDGSHLSPPATTTAASVAAADELLGLSPLACLTTADDRLLSKSAATPSVVAETLPALTTDRHVDVESVPGGGVATLTAAALTGHHPNNESRVAVVEVDLDAAENDGRGISMASQGSASPTAIHATLAGGFETRAAWGWAPTTTSPSASLSVSAAATLQQGAHGSPLPTSQQQRQQRQLFSPPLHASPCQDMETPMRSPALPNMGYVGGAAGGAVASPGAGFNGGGGRSHSKYSALSLLRTPPSARRAGTGPGAAADAAVATAATRAAPSFFRSQSLHSPDSYRSSTRPHNASTVDASASAAAASSPHDTAERFLPQPRQQRRRSSSRGNTSNNSGGAYTATLGGRSPRTEDHRQHKDGVAASWAHQQLTTLEEMQTALRAQQSSTPRSRALAAAAIRSRSADMAAPPRMQSPATPPLAPRAAPRLYSSSTLASSDVTPVRGTTPSYYGDDSAEMFRVESAHMRSSDNRSGVRRGDDWGGSVGASRDFGGVVIAEPPRVLLSFTPPYNTPPTSSPYIYQASTATTTAAESGASLAYAATGPSAARDGAAGQHTPPQMQKPTATALYRSAPQEPASSFSPQMLAKFVGSETAAATRRGNNSRSGAPNAFHASAPSARGASARGNGAANLHQRSPPHHATSSPAIVSTVRAAASAFGVSAGISAQGTGGRGSHRSLSSRTASANATGHSAGGTVARGTTVSTSSGRASGGHGGGGGGPLQRFGDAYSPSPSSASFVHAGASRTSSTTAVELLRRLRANTGA</sequence>
<gene>
    <name evidence="2" type="ORF">LdCL_060011200</name>
</gene>
<feature type="compositionally biased region" description="Low complexity" evidence="1">
    <location>
        <begin position="1140"/>
        <end position="1162"/>
    </location>
</feature>
<protein>
    <submittedName>
        <fullName evidence="2">Uncharacterized protein</fullName>
    </submittedName>
</protein>
<feature type="compositionally biased region" description="Low complexity" evidence="1">
    <location>
        <begin position="1053"/>
        <end position="1062"/>
    </location>
</feature>
<dbReference type="OrthoDB" id="267538at2759"/>
<feature type="compositionally biased region" description="Polar residues" evidence="1">
    <location>
        <begin position="1028"/>
        <end position="1052"/>
    </location>
</feature>
<feature type="compositionally biased region" description="Basic and acidic residues" evidence="1">
    <location>
        <begin position="1104"/>
        <end position="1115"/>
    </location>
</feature>
<feature type="region of interest" description="Disordered" evidence="1">
    <location>
        <begin position="1416"/>
        <end position="1500"/>
    </location>
</feature>
<name>A0A3S5H5R1_LEIDO</name>
<feature type="compositionally biased region" description="Polar residues" evidence="1">
    <location>
        <begin position="589"/>
        <end position="598"/>
    </location>
</feature>
<feature type="region of interest" description="Disordered" evidence="1">
    <location>
        <begin position="1298"/>
        <end position="1396"/>
    </location>
</feature>
<accession>A0A3S5H5R1</accession>
<dbReference type="VEuPathDB" id="TriTrypDB:LDHU3_06.0710"/>
<feature type="compositionally biased region" description="Polar residues" evidence="1">
    <location>
        <begin position="1183"/>
        <end position="1202"/>
    </location>
</feature>
<feature type="region of interest" description="Disordered" evidence="1">
    <location>
        <begin position="589"/>
        <end position="623"/>
    </location>
</feature>
<feature type="compositionally biased region" description="Polar residues" evidence="1">
    <location>
        <begin position="915"/>
        <end position="926"/>
    </location>
</feature>
<reference evidence="2 3" key="1">
    <citation type="journal article" date="2018" name="Sci. Rep.">
        <title>A complete Leishmania donovani reference genome identifies novel genetic variations associated with virulence.</title>
        <authorList>
            <person name="Lypaczewski P."/>
            <person name="Hoshizaki J."/>
            <person name="Zhang W.-W."/>
            <person name="McCall L.-I."/>
            <person name="Torcivia-Rodriguez J."/>
            <person name="Simonyan V."/>
            <person name="Kaur A."/>
            <person name="Dewar K."/>
            <person name="Matlashewski G."/>
        </authorList>
    </citation>
    <scope>NUCLEOTIDE SEQUENCE [LARGE SCALE GENOMIC DNA]</scope>
    <source>
        <strain evidence="2 3">LdCL</strain>
    </source>
</reference>
<dbReference type="VEuPathDB" id="TriTrypDB:LdBPK_060610.1"/>
<evidence type="ECO:0000313" key="3">
    <source>
        <dbReference type="Proteomes" id="UP000274082"/>
    </source>
</evidence>
<dbReference type="Proteomes" id="UP000274082">
    <property type="component" value="Chromosome 6"/>
</dbReference>
<evidence type="ECO:0000256" key="1">
    <source>
        <dbReference type="SAM" id="MobiDB-lite"/>
    </source>
</evidence>
<feature type="region of interest" description="Disordered" evidence="1">
    <location>
        <begin position="1027"/>
        <end position="1117"/>
    </location>
</feature>
<dbReference type="EMBL" id="CP029505">
    <property type="protein sequence ID" value="AYU76091.1"/>
    <property type="molecule type" value="Genomic_DNA"/>
</dbReference>